<dbReference type="AlphaFoldDB" id="A0A7D9HYM2"/>
<proteinExistence type="predicted"/>
<dbReference type="Proteomes" id="UP001152795">
    <property type="component" value="Unassembled WGS sequence"/>
</dbReference>
<reference evidence="2" key="1">
    <citation type="submission" date="2020-04" db="EMBL/GenBank/DDBJ databases">
        <authorList>
            <person name="Alioto T."/>
            <person name="Alioto T."/>
            <person name="Gomez Garrido J."/>
        </authorList>
    </citation>
    <scope>NUCLEOTIDE SEQUENCE</scope>
    <source>
        <strain evidence="2">A484AB</strain>
    </source>
</reference>
<feature type="region of interest" description="Disordered" evidence="1">
    <location>
        <begin position="1"/>
        <end position="138"/>
    </location>
</feature>
<feature type="compositionally biased region" description="Basic residues" evidence="1">
    <location>
        <begin position="1"/>
        <end position="10"/>
    </location>
</feature>
<name>A0A7D9HYM2_PARCT</name>
<dbReference type="EMBL" id="CACRXK020001999">
    <property type="protein sequence ID" value="CAB3992196.1"/>
    <property type="molecule type" value="Genomic_DNA"/>
</dbReference>
<gene>
    <name evidence="2" type="ORF">PACLA_8A007429</name>
</gene>
<keyword evidence="3" id="KW-1185">Reference proteome</keyword>
<evidence type="ECO:0000256" key="1">
    <source>
        <dbReference type="SAM" id="MobiDB-lite"/>
    </source>
</evidence>
<organism evidence="2 3">
    <name type="scientific">Paramuricea clavata</name>
    <name type="common">Red gorgonian</name>
    <name type="synonym">Violescent sea-whip</name>
    <dbReference type="NCBI Taxonomy" id="317549"/>
    <lineage>
        <taxon>Eukaryota</taxon>
        <taxon>Metazoa</taxon>
        <taxon>Cnidaria</taxon>
        <taxon>Anthozoa</taxon>
        <taxon>Octocorallia</taxon>
        <taxon>Malacalcyonacea</taxon>
        <taxon>Plexauridae</taxon>
        <taxon>Paramuricea</taxon>
    </lineage>
</organism>
<accession>A0A7D9HYM2</accession>
<feature type="compositionally biased region" description="Basic and acidic residues" evidence="1">
    <location>
        <begin position="88"/>
        <end position="138"/>
    </location>
</feature>
<protein>
    <submittedName>
        <fullName evidence="2">Uncharacterized protein</fullName>
    </submittedName>
</protein>
<evidence type="ECO:0000313" key="3">
    <source>
        <dbReference type="Proteomes" id="UP001152795"/>
    </source>
</evidence>
<sequence>MPWNGKKRIRRSDDGKQEQNAGRDRGSSKKRTSENRSKLTRISTKFSRRSKRQCPKDGKSRSRAPRISSANAESRLRSTHGRQQGRRGYGDVKSKRRKENDKKCFRLEGRSPEVEKGIAKVEKKRESTGETRRAEPQD</sequence>
<feature type="compositionally biased region" description="Basic and acidic residues" evidence="1">
    <location>
        <begin position="11"/>
        <end position="37"/>
    </location>
</feature>
<comment type="caution">
    <text evidence="2">The sequence shown here is derived from an EMBL/GenBank/DDBJ whole genome shotgun (WGS) entry which is preliminary data.</text>
</comment>
<evidence type="ECO:0000313" key="2">
    <source>
        <dbReference type="EMBL" id="CAB3992196.1"/>
    </source>
</evidence>